<evidence type="ECO:0000256" key="1">
    <source>
        <dbReference type="SAM" id="MobiDB-lite"/>
    </source>
</evidence>
<name>A0ABN9QK68_9DINO</name>
<reference evidence="2" key="1">
    <citation type="submission" date="2023-10" db="EMBL/GenBank/DDBJ databases">
        <authorList>
            <person name="Chen Y."/>
            <person name="Shah S."/>
            <person name="Dougan E. K."/>
            <person name="Thang M."/>
            <person name="Chan C."/>
        </authorList>
    </citation>
    <scope>NUCLEOTIDE SEQUENCE [LARGE SCALE GENOMIC DNA]</scope>
</reference>
<comment type="caution">
    <text evidence="2">The sequence shown here is derived from an EMBL/GenBank/DDBJ whole genome shotgun (WGS) entry which is preliminary data.</text>
</comment>
<organism evidence="2 3">
    <name type="scientific">Prorocentrum cordatum</name>
    <dbReference type="NCBI Taxonomy" id="2364126"/>
    <lineage>
        <taxon>Eukaryota</taxon>
        <taxon>Sar</taxon>
        <taxon>Alveolata</taxon>
        <taxon>Dinophyceae</taxon>
        <taxon>Prorocentrales</taxon>
        <taxon>Prorocentraceae</taxon>
        <taxon>Prorocentrum</taxon>
    </lineage>
</organism>
<accession>A0ABN9QK68</accession>
<feature type="region of interest" description="Disordered" evidence="1">
    <location>
        <begin position="82"/>
        <end position="121"/>
    </location>
</feature>
<evidence type="ECO:0000313" key="3">
    <source>
        <dbReference type="Proteomes" id="UP001189429"/>
    </source>
</evidence>
<protein>
    <submittedName>
        <fullName evidence="2">Uncharacterized protein</fullName>
    </submittedName>
</protein>
<feature type="compositionally biased region" description="Low complexity" evidence="1">
    <location>
        <begin position="82"/>
        <end position="92"/>
    </location>
</feature>
<gene>
    <name evidence="2" type="ORF">PCOR1329_LOCUS11859</name>
</gene>
<evidence type="ECO:0000313" key="2">
    <source>
        <dbReference type="EMBL" id="CAK0805328.1"/>
    </source>
</evidence>
<dbReference type="Proteomes" id="UP001189429">
    <property type="component" value="Unassembled WGS sequence"/>
</dbReference>
<proteinExistence type="predicted"/>
<sequence length="121" mass="12777">MSLLSSSRLSGTVVAKRPHPGRLHACLLRSHASGGPARRAVAPTAALGRQLVIFLVGALCATTVSRPSLIVCSRSLSQCFSPPSFLHSSSSSKTTTANRQRPLPFLEMPTRPNVGPKSGQF</sequence>
<dbReference type="EMBL" id="CAUYUJ010003434">
    <property type="protein sequence ID" value="CAK0805328.1"/>
    <property type="molecule type" value="Genomic_DNA"/>
</dbReference>
<keyword evidence="3" id="KW-1185">Reference proteome</keyword>